<dbReference type="OrthoDB" id="430538at2759"/>
<accession>A0A812L158</accession>
<comment type="caution">
    <text evidence="1">The sequence shown here is derived from an EMBL/GenBank/DDBJ whole genome shotgun (WGS) entry which is preliminary data.</text>
</comment>
<proteinExistence type="predicted"/>
<dbReference type="Proteomes" id="UP000604046">
    <property type="component" value="Unassembled WGS sequence"/>
</dbReference>
<organism evidence="1 2">
    <name type="scientific">Symbiodinium natans</name>
    <dbReference type="NCBI Taxonomy" id="878477"/>
    <lineage>
        <taxon>Eukaryota</taxon>
        <taxon>Sar</taxon>
        <taxon>Alveolata</taxon>
        <taxon>Dinophyceae</taxon>
        <taxon>Suessiales</taxon>
        <taxon>Symbiodiniaceae</taxon>
        <taxon>Symbiodinium</taxon>
    </lineage>
</organism>
<dbReference type="Pfam" id="PF11017">
    <property type="entry name" value="DUF2855"/>
    <property type="match status" value="1"/>
</dbReference>
<evidence type="ECO:0000313" key="1">
    <source>
        <dbReference type="EMBL" id="CAE7238248.1"/>
    </source>
</evidence>
<sequence length="293" mass="34187">MELGEPMQLLFAPQFNSQVELAMEEIPFNLRRFQEMEVPRLSSALELRGFQPFAAFATFRSVKAWSPTSRCSDFRIAEDWMVATKAQSCNEIYTMAYYMDEQLLVDTGMISCVLISCASAKTALALAFCLRMREMRYVFGLTSQDHLEFARSTDLYHEVFTYEDVDSLPSNHTVVYMDFKCDGELRQKITLRMGTNLMYNMVIGPAVFQKKMKDQVFEKRAREVLFDESSWRERRRMVAEVTKTGRNEKLKHSYQAFIDRMKKIIAVKHINSMDGFAAMYDSLYSNDACLQWW</sequence>
<evidence type="ECO:0000313" key="2">
    <source>
        <dbReference type="Proteomes" id="UP000604046"/>
    </source>
</evidence>
<dbReference type="AlphaFoldDB" id="A0A812L158"/>
<name>A0A812L158_9DINO</name>
<protein>
    <submittedName>
        <fullName evidence="1">Uncharacterized protein</fullName>
    </submittedName>
</protein>
<gene>
    <name evidence="1" type="ORF">SNAT2548_LOCUS10440</name>
</gene>
<keyword evidence="2" id="KW-1185">Reference proteome</keyword>
<reference evidence="1" key="1">
    <citation type="submission" date="2021-02" db="EMBL/GenBank/DDBJ databases">
        <authorList>
            <person name="Dougan E. K."/>
            <person name="Rhodes N."/>
            <person name="Thang M."/>
            <person name="Chan C."/>
        </authorList>
    </citation>
    <scope>NUCLEOTIDE SEQUENCE</scope>
</reference>
<dbReference type="EMBL" id="CAJNDS010000868">
    <property type="protein sequence ID" value="CAE7238248.1"/>
    <property type="molecule type" value="Genomic_DNA"/>
</dbReference>
<dbReference type="InterPro" id="IPR021276">
    <property type="entry name" value="DUF2855"/>
</dbReference>